<evidence type="ECO:0000256" key="1">
    <source>
        <dbReference type="SAM" id="MobiDB-lite"/>
    </source>
</evidence>
<evidence type="ECO:0000313" key="3">
    <source>
        <dbReference type="Proteomes" id="UP000826656"/>
    </source>
</evidence>
<feature type="compositionally biased region" description="Acidic residues" evidence="1">
    <location>
        <begin position="39"/>
        <end position="65"/>
    </location>
</feature>
<gene>
    <name evidence="2" type="ORF">KY290_033627</name>
</gene>
<name>A0ABQ7U2R3_SOLTU</name>
<protein>
    <submittedName>
        <fullName evidence="2">Uncharacterized protein</fullName>
    </submittedName>
</protein>
<organism evidence="2 3">
    <name type="scientific">Solanum tuberosum</name>
    <name type="common">Potato</name>
    <dbReference type="NCBI Taxonomy" id="4113"/>
    <lineage>
        <taxon>Eukaryota</taxon>
        <taxon>Viridiplantae</taxon>
        <taxon>Streptophyta</taxon>
        <taxon>Embryophyta</taxon>
        <taxon>Tracheophyta</taxon>
        <taxon>Spermatophyta</taxon>
        <taxon>Magnoliopsida</taxon>
        <taxon>eudicotyledons</taxon>
        <taxon>Gunneridae</taxon>
        <taxon>Pentapetalae</taxon>
        <taxon>asterids</taxon>
        <taxon>lamiids</taxon>
        <taxon>Solanales</taxon>
        <taxon>Solanaceae</taxon>
        <taxon>Solanoideae</taxon>
        <taxon>Solaneae</taxon>
        <taxon>Solanum</taxon>
    </lineage>
</organism>
<reference evidence="2 3" key="1">
    <citation type="journal article" date="2021" name="bioRxiv">
        <title>Chromosome-scale and haplotype-resolved genome assembly of a tetraploid potato cultivar.</title>
        <authorList>
            <person name="Sun H."/>
            <person name="Jiao W.-B."/>
            <person name="Krause K."/>
            <person name="Campoy J.A."/>
            <person name="Goel M."/>
            <person name="Folz-Donahue K."/>
            <person name="Kukat C."/>
            <person name="Huettel B."/>
            <person name="Schneeberger K."/>
        </authorList>
    </citation>
    <scope>NUCLEOTIDE SEQUENCE [LARGE SCALE GENOMIC DNA]</scope>
    <source>
        <strain evidence="2">SolTubOtavaFocal</strain>
        <tissue evidence="2">Leaves</tissue>
    </source>
</reference>
<accession>A0ABQ7U2R3</accession>
<feature type="region of interest" description="Disordered" evidence="1">
    <location>
        <begin position="31"/>
        <end position="65"/>
    </location>
</feature>
<keyword evidence="3" id="KW-1185">Reference proteome</keyword>
<proteinExistence type="predicted"/>
<dbReference type="EMBL" id="JAIVGD010000026">
    <property type="protein sequence ID" value="KAH0740584.1"/>
    <property type="molecule type" value="Genomic_DNA"/>
</dbReference>
<dbReference type="Proteomes" id="UP000826656">
    <property type="component" value="Unassembled WGS sequence"/>
</dbReference>
<sequence>MKKRKKSREKYLTGMWKGVKGLWKVLKANEQLPNLRSDEDGDEPTALSDDGEAEDSEATDIDGDH</sequence>
<evidence type="ECO:0000313" key="2">
    <source>
        <dbReference type="EMBL" id="KAH0740584.1"/>
    </source>
</evidence>
<comment type="caution">
    <text evidence="2">The sequence shown here is derived from an EMBL/GenBank/DDBJ whole genome shotgun (WGS) entry which is preliminary data.</text>
</comment>